<comment type="caution">
    <text evidence="4">The sequence shown here is derived from an EMBL/GenBank/DDBJ whole genome shotgun (WGS) entry which is preliminary data.</text>
</comment>
<dbReference type="PROSITE" id="PS51375">
    <property type="entry name" value="PPR"/>
    <property type="match status" value="3"/>
</dbReference>
<evidence type="ECO:0008006" key="6">
    <source>
        <dbReference type="Google" id="ProtNLM"/>
    </source>
</evidence>
<dbReference type="PANTHER" id="PTHR47926">
    <property type="entry name" value="PENTATRICOPEPTIDE REPEAT-CONTAINING PROTEIN"/>
    <property type="match status" value="1"/>
</dbReference>
<comment type="similarity">
    <text evidence="2">Belongs to the PPR family. PCMP-E subfamily.</text>
</comment>
<dbReference type="NCBIfam" id="TIGR00756">
    <property type="entry name" value="PPR"/>
    <property type="match status" value="4"/>
</dbReference>
<organism evidence="4 5">
    <name type="scientific">Turnera subulata</name>
    <dbReference type="NCBI Taxonomy" id="218843"/>
    <lineage>
        <taxon>Eukaryota</taxon>
        <taxon>Viridiplantae</taxon>
        <taxon>Streptophyta</taxon>
        <taxon>Embryophyta</taxon>
        <taxon>Tracheophyta</taxon>
        <taxon>Spermatophyta</taxon>
        <taxon>Magnoliopsida</taxon>
        <taxon>eudicotyledons</taxon>
        <taxon>Gunneridae</taxon>
        <taxon>Pentapetalae</taxon>
        <taxon>rosids</taxon>
        <taxon>fabids</taxon>
        <taxon>Malpighiales</taxon>
        <taxon>Passifloraceae</taxon>
        <taxon>Turnera</taxon>
    </lineage>
</organism>
<evidence type="ECO:0000256" key="2">
    <source>
        <dbReference type="ARBA" id="ARBA00061659"/>
    </source>
</evidence>
<dbReference type="Pfam" id="PF13041">
    <property type="entry name" value="PPR_2"/>
    <property type="match status" value="2"/>
</dbReference>
<dbReference type="PANTHER" id="PTHR47926:SF359">
    <property type="entry name" value="PENTACOTRIPEPTIDE-REPEAT REGION OF PRORP DOMAIN-CONTAINING PROTEIN"/>
    <property type="match status" value="1"/>
</dbReference>
<feature type="repeat" description="PPR" evidence="3">
    <location>
        <begin position="95"/>
        <end position="125"/>
    </location>
</feature>
<reference evidence="4" key="1">
    <citation type="submission" date="2022-02" db="EMBL/GenBank/DDBJ databases">
        <authorList>
            <person name="Henning P.M."/>
            <person name="McCubbin A.G."/>
            <person name="Shore J.S."/>
        </authorList>
    </citation>
    <scope>NUCLEOTIDE SEQUENCE</scope>
    <source>
        <strain evidence="4">F60SS</strain>
        <tissue evidence="4">Leaves</tissue>
    </source>
</reference>
<evidence type="ECO:0000313" key="5">
    <source>
        <dbReference type="Proteomes" id="UP001141552"/>
    </source>
</evidence>
<feature type="repeat" description="PPR" evidence="3">
    <location>
        <begin position="29"/>
        <end position="63"/>
    </location>
</feature>
<evidence type="ECO:0000256" key="1">
    <source>
        <dbReference type="ARBA" id="ARBA00022737"/>
    </source>
</evidence>
<dbReference type="InterPro" id="IPR002885">
    <property type="entry name" value="PPR_rpt"/>
</dbReference>
<feature type="repeat" description="PPR" evidence="3">
    <location>
        <begin position="126"/>
        <end position="160"/>
    </location>
</feature>
<sequence>MIRGYGRSQSPQKSIELFNQMVATEAEPDGFTYSYLFSGCAKAGMLREGEQVHGRVLVSGYSSDVFVETNLVNFYAANGGVRYARQVFDDMGERNVVSWNSMLAAYMRCGNVDGARRIFDDMPERNVVSWTSMISGYARNGKCRQALFLFNEMRRAHVEPDRAALVPERRHSFSGTHRIRAQVVVRNNP</sequence>
<keyword evidence="5" id="KW-1185">Reference proteome</keyword>
<name>A0A9Q0JH97_9ROSI</name>
<evidence type="ECO:0000256" key="3">
    <source>
        <dbReference type="PROSITE-ProRule" id="PRU00708"/>
    </source>
</evidence>
<dbReference type="GO" id="GO:0003723">
    <property type="term" value="F:RNA binding"/>
    <property type="evidence" value="ECO:0007669"/>
    <property type="project" value="InterPro"/>
</dbReference>
<accession>A0A9Q0JH97</accession>
<dbReference type="FunFam" id="1.25.40.10:FF:001214">
    <property type="entry name" value="Pentatricopeptide repeat-containing protein At2g20540"/>
    <property type="match status" value="1"/>
</dbReference>
<gene>
    <name evidence="4" type="ORF">Tsubulata_009396</name>
</gene>
<dbReference type="InterPro" id="IPR046960">
    <property type="entry name" value="PPR_At4g14850-like_plant"/>
</dbReference>
<dbReference type="OrthoDB" id="820587at2759"/>
<dbReference type="GO" id="GO:0009451">
    <property type="term" value="P:RNA modification"/>
    <property type="evidence" value="ECO:0007669"/>
    <property type="project" value="InterPro"/>
</dbReference>
<keyword evidence="1" id="KW-0677">Repeat</keyword>
<dbReference type="Gene3D" id="1.25.40.10">
    <property type="entry name" value="Tetratricopeptide repeat domain"/>
    <property type="match status" value="2"/>
</dbReference>
<proteinExistence type="inferred from homology"/>
<dbReference type="EMBL" id="JAKUCV010002898">
    <property type="protein sequence ID" value="KAJ4841052.1"/>
    <property type="molecule type" value="Genomic_DNA"/>
</dbReference>
<reference evidence="4" key="2">
    <citation type="journal article" date="2023" name="Plants (Basel)">
        <title>Annotation of the Turnera subulata (Passifloraceae) Draft Genome Reveals the S-Locus Evolved after the Divergence of Turneroideae from Passifloroideae in a Stepwise Manner.</title>
        <authorList>
            <person name="Henning P.M."/>
            <person name="Roalson E.H."/>
            <person name="Mir W."/>
            <person name="McCubbin A.G."/>
            <person name="Shore J.S."/>
        </authorList>
    </citation>
    <scope>NUCLEOTIDE SEQUENCE</scope>
    <source>
        <strain evidence="4">F60SS</strain>
    </source>
</reference>
<dbReference type="Pfam" id="PF01535">
    <property type="entry name" value="PPR"/>
    <property type="match status" value="1"/>
</dbReference>
<dbReference type="AlphaFoldDB" id="A0A9Q0JH97"/>
<dbReference type="InterPro" id="IPR011990">
    <property type="entry name" value="TPR-like_helical_dom_sf"/>
</dbReference>
<dbReference type="Proteomes" id="UP001141552">
    <property type="component" value="Unassembled WGS sequence"/>
</dbReference>
<evidence type="ECO:0000313" key="4">
    <source>
        <dbReference type="EMBL" id="KAJ4841052.1"/>
    </source>
</evidence>
<protein>
    <recommendedName>
        <fullName evidence="6">Pentacotripeptide-repeat region of PRORP domain-containing protein</fullName>
    </recommendedName>
</protein>